<dbReference type="Proteomes" id="UP001236507">
    <property type="component" value="Unassembled WGS sequence"/>
</dbReference>
<comment type="caution">
    <text evidence="1">The sequence shown here is derived from an EMBL/GenBank/DDBJ whole genome shotgun (WGS) entry which is preliminary data.</text>
</comment>
<protein>
    <submittedName>
        <fullName evidence="1">Uncharacterized protein</fullName>
    </submittedName>
</protein>
<reference evidence="1 2" key="1">
    <citation type="submission" date="2023-05" db="EMBL/GenBank/DDBJ databases">
        <title>Novel species of genus Flectobacillus isolated from stream in China.</title>
        <authorList>
            <person name="Lu H."/>
        </authorList>
    </citation>
    <scope>NUCLEOTIDE SEQUENCE [LARGE SCALE GENOMIC DNA]</scope>
    <source>
        <strain evidence="1 2">KCTC 42575</strain>
    </source>
</reference>
<dbReference type="RefSeq" id="WP_283346737.1">
    <property type="nucleotide sequence ID" value="NZ_JASHIF010000030.1"/>
</dbReference>
<keyword evidence="2" id="KW-1185">Reference proteome</keyword>
<proteinExistence type="predicted"/>
<gene>
    <name evidence="1" type="ORF">QM524_24940</name>
</gene>
<evidence type="ECO:0000313" key="2">
    <source>
        <dbReference type="Proteomes" id="UP001236507"/>
    </source>
</evidence>
<name>A0ABT6YG43_9BACT</name>
<organism evidence="1 2">
    <name type="scientific">Flectobacillus roseus</name>
    <dbReference type="NCBI Taxonomy" id="502259"/>
    <lineage>
        <taxon>Bacteria</taxon>
        <taxon>Pseudomonadati</taxon>
        <taxon>Bacteroidota</taxon>
        <taxon>Cytophagia</taxon>
        <taxon>Cytophagales</taxon>
        <taxon>Flectobacillaceae</taxon>
        <taxon>Flectobacillus</taxon>
    </lineage>
</organism>
<dbReference type="EMBL" id="JASHIF010000030">
    <property type="protein sequence ID" value="MDI9862495.1"/>
    <property type="molecule type" value="Genomic_DNA"/>
</dbReference>
<dbReference type="Gene3D" id="2.60.40.3440">
    <property type="match status" value="1"/>
</dbReference>
<accession>A0ABT6YG43</accession>
<evidence type="ECO:0000313" key="1">
    <source>
        <dbReference type="EMBL" id="MDI9862495.1"/>
    </source>
</evidence>
<sequence length="434" mass="47855">MKFFIKHIAILLSVMGLLLGCDEIKKDVVPVTPVDAQPALWDIHTLYTAPSNMVTINVKDFLKNLTGHAIKIEKNGAFGKAYFTTNGKFIVYVPDSTVSDATDMLVLSVVNLDTQKQVKDSIWVKVTNNWDKVPCNAGVMPDLFHCLNKGAECVLDVLKNDRYCNAILDSASLQIAFDPLFGSAVVKNNRIVYTPKKDYDGPDLLFYRVCSAGTQGVCMTAAVKLDVEGSSVRACTTSLLPNYYVLPSNSPKVQLDILANDNLCSTYNTNTLKITKWPKYGTASVNSGKIDYEPASSSFPGYLTQIDDYLEYTLSDKYGIASPSVWVKVSLIRATSCDAKFDNGVMEVSETIVQATPFEVPYQLYVSSCAEISSISIAEQGSHGTAYVKGTKIYYQISAWDKDKGKDRDDQIKIKLTTTQGKELSANFKIKIKK</sequence>
<dbReference type="PROSITE" id="PS51257">
    <property type="entry name" value="PROKAR_LIPOPROTEIN"/>
    <property type="match status" value="1"/>
</dbReference>